<dbReference type="PROSITE" id="PS00615">
    <property type="entry name" value="C_TYPE_LECTIN_1"/>
    <property type="match status" value="1"/>
</dbReference>
<feature type="domain" description="C-type lectin" evidence="3">
    <location>
        <begin position="1"/>
        <end position="77"/>
    </location>
</feature>
<evidence type="ECO:0000259" key="3">
    <source>
        <dbReference type="PROSITE" id="PS50041"/>
    </source>
</evidence>
<sequence>MGKTEGPGQSYWLGGRDDVIEGMWTWAQSDQPFNFTDWYPNVPDNKARNENCLHMYAAYNLKWNDATCTGLYRFICEQEYSGDGSEIIG</sequence>
<dbReference type="CDD" id="cd00037">
    <property type="entry name" value="CLECT"/>
    <property type="match status" value="1"/>
</dbReference>
<dbReference type="PANTHER" id="PTHR22799:SF6">
    <property type="entry name" value="C-TYPE LECTIN DOMAIN FAMILY 4 MEMBER M-LIKE"/>
    <property type="match status" value="1"/>
</dbReference>
<comment type="caution">
    <text evidence="4">The sequence shown here is derived from an EMBL/GenBank/DDBJ whole genome shotgun (WGS) entry which is preliminary data.</text>
</comment>
<dbReference type="InterPro" id="IPR018378">
    <property type="entry name" value="C-type_lectin_CS"/>
</dbReference>
<accession>A0A8B6EM90</accession>
<dbReference type="SUPFAM" id="SSF56436">
    <property type="entry name" value="C-type lectin-like"/>
    <property type="match status" value="1"/>
</dbReference>
<dbReference type="OrthoDB" id="6340082at2759"/>
<dbReference type="GO" id="GO:0030246">
    <property type="term" value="F:carbohydrate binding"/>
    <property type="evidence" value="ECO:0007669"/>
    <property type="project" value="UniProtKB-KW"/>
</dbReference>
<dbReference type="PANTHER" id="PTHR22799">
    <property type="entry name" value="TETRANECTIN-RELATED"/>
    <property type="match status" value="1"/>
</dbReference>
<dbReference type="InterPro" id="IPR001304">
    <property type="entry name" value="C-type_lectin-like"/>
</dbReference>
<dbReference type="Pfam" id="PF00059">
    <property type="entry name" value="Lectin_C"/>
    <property type="match status" value="1"/>
</dbReference>
<keyword evidence="2" id="KW-1015">Disulfide bond</keyword>
<dbReference type="AlphaFoldDB" id="A0A8B6EM90"/>
<dbReference type="EMBL" id="UYJE01005310">
    <property type="protein sequence ID" value="VDI36190.1"/>
    <property type="molecule type" value="Genomic_DNA"/>
</dbReference>
<reference evidence="4" key="1">
    <citation type="submission" date="2018-11" db="EMBL/GenBank/DDBJ databases">
        <authorList>
            <person name="Alioto T."/>
            <person name="Alioto T."/>
        </authorList>
    </citation>
    <scope>NUCLEOTIDE SEQUENCE</scope>
</reference>
<dbReference type="PROSITE" id="PS50041">
    <property type="entry name" value="C_TYPE_LECTIN_2"/>
    <property type="match status" value="1"/>
</dbReference>
<name>A0A8B6EM90_MYTGA</name>
<dbReference type="InterPro" id="IPR016186">
    <property type="entry name" value="C-type_lectin-like/link_sf"/>
</dbReference>
<evidence type="ECO:0000256" key="2">
    <source>
        <dbReference type="ARBA" id="ARBA00023157"/>
    </source>
</evidence>
<dbReference type="InterPro" id="IPR051663">
    <property type="entry name" value="CLec_Tetranectin-domain"/>
</dbReference>
<dbReference type="Gene3D" id="3.10.100.10">
    <property type="entry name" value="Mannose-Binding Protein A, subunit A"/>
    <property type="match status" value="1"/>
</dbReference>
<evidence type="ECO:0000313" key="5">
    <source>
        <dbReference type="Proteomes" id="UP000596742"/>
    </source>
</evidence>
<dbReference type="Proteomes" id="UP000596742">
    <property type="component" value="Unassembled WGS sequence"/>
</dbReference>
<organism evidence="4 5">
    <name type="scientific">Mytilus galloprovincialis</name>
    <name type="common">Mediterranean mussel</name>
    <dbReference type="NCBI Taxonomy" id="29158"/>
    <lineage>
        <taxon>Eukaryota</taxon>
        <taxon>Metazoa</taxon>
        <taxon>Spiralia</taxon>
        <taxon>Lophotrochozoa</taxon>
        <taxon>Mollusca</taxon>
        <taxon>Bivalvia</taxon>
        <taxon>Autobranchia</taxon>
        <taxon>Pteriomorphia</taxon>
        <taxon>Mytilida</taxon>
        <taxon>Mytiloidea</taxon>
        <taxon>Mytilidae</taxon>
        <taxon>Mytilinae</taxon>
        <taxon>Mytilus</taxon>
    </lineage>
</organism>
<gene>
    <name evidence="4" type="ORF">MGAL_10B004450</name>
</gene>
<keyword evidence="5" id="KW-1185">Reference proteome</keyword>
<keyword evidence="1" id="KW-0430">Lectin</keyword>
<protein>
    <recommendedName>
        <fullName evidence="3">C-type lectin domain-containing protein</fullName>
    </recommendedName>
</protein>
<proteinExistence type="predicted"/>
<dbReference type="InterPro" id="IPR016187">
    <property type="entry name" value="CTDL_fold"/>
</dbReference>
<evidence type="ECO:0000313" key="4">
    <source>
        <dbReference type="EMBL" id="VDI36190.1"/>
    </source>
</evidence>
<evidence type="ECO:0000256" key="1">
    <source>
        <dbReference type="ARBA" id="ARBA00022734"/>
    </source>
</evidence>